<evidence type="ECO:0000313" key="7">
    <source>
        <dbReference type="EMBL" id="TCJ89244.1"/>
    </source>
</evidence>
<comment type="similarity">
    <text evidence="1">Belongs to the bacterial solute-binding protein 9 family.</text>
</comment>
<feature type="compositionally biased region" description="Low complexity" evidence="6">
    <location>
        <begin position="186"/>
        <end position="196"/>
    </location>
</feature>
<dbReference type="Proteomes" id="UP000294887">
    <property type="component" value="Unassembled WGS sequence"/>
</dbReference>
<evidence type="ECO:0000313" key="8">
    <source>
        <dbReference type="Proteomes" id="UP000294887"/>
    </source>
</evidence>
<protein>
    <recommendedName>
        <fullName evidence="2">High-affinity zinc uptake system protein ZnuA</fullName>
    </recommendedName>
</protein>
<name>A0A4R1F920_9GAMM</name>
<evidence type="ECO:0000256" key="2">
    <source>
        <dbReference type="ARBA" id="ARBA00015915"/>
    </source>
</evidence>
<evidence type="ECO:0000256" key="1">
    <source>
        <dbReference type="ARBA" id="ARBA00011028"/>
    </source>
</evidence>
<proteinExistence type="inferred from homology"/>
<organism evidence="7 8">
    <name type="scientific">Cocleimonas flava</name>
    <dbReference type="NCBI Taxonomy" id="634765"/>
    <lineage>
        <taxon>Bacteria</taxon>
        <taxon>Pseudomonadati</taxon>
        <taxon>Pseudomonadota</taxon>
        <taxon>Gammaproteobacteria</taxon>
        <taxon>Thiotrichales</taxon>
        <taxon>Thiotrichaceae</taxon>
        <taxon>Cocleimonas</taxon>
    </lineage>
</organism>
<sequence>MLTACGNNGGDKESVENKAENKAETKTVTEKIKVSEPLHIVTTIKPLQSIVLAILGDQLEDHVSSFQLIPDYSSPHNASFKPSDIRKVSQADIIFRIDEHMEVMLNPLLEKHKDKLISLAEVEGIALIDWDSMRKAKNKILKQAALELGHGEHDHDHEPHEGHVDGDEHESHASEASEVKPDDNVEVSSETISETSPETKAEEEALTSKEVIAETKIFDSHNHGKQDMHIWTSPKNALLMARKITQELSRLDPENQKIYEKNLDTFDAKLGQESMQITQQLNGKTAIPYIVFHNSWQYFAHEFGIADPIVLNTHEGLTSGAKKLSATRQLISDLNIRCVFTGPDITKSQVDNLLPKNASKEIRVVEIDVLARKIEPNQDAYLGWLNNMGKAISNCLQ</sequence>
<dbReference type="EMBL" id="SMFQ01000002">
    <property type="protein sequence ID" value="TCJ89244.1"/>
    <property type="molecule type" value="Genomic_DNA"/>
</dbReference>
<dbReference type="InterPro" id="IPR050492">
    <property type="entry name" value="Bact_metal-bind_prot9"/>
</dbReference>
<feature type="compositionally biased region" description="Basic and acidic residues" evidence="6">
    <location>
        <begin position="197"/>
        <end position="208"/>
    </location>
</feature>
<dbReference type="PANTHER" id="PTHR42953">
    <property type="entry name" value="HIGH-AFFINITY ZINC UPTAKE SYSTEM PROTEIN ZNUA-RELATED"/>
    <property type="match status" value="1"/>
</dbReference>
<dbReference type="GO" id="GO:0006829">
    <property type="term" value="P:zinc ion transport"/>
    <property type="evidence" value="ECO:0007669"/>
    <property type="project" value="UniProtKB-KW"/>
</dbReference>
<keyword evidence="5" id="KW-0864">Zinc transport</keyword>
<dbReference type="GO" id="GO:0046872">
    <property type="term" value="F:metal ion binding"/>
    <property type="evidence" value="ECO:0007669"/>
    <property type="project" value="InterPro"/>
</dbReference>
<keyword evidence="8" id="KW-1185">Reference proteome</keyword>
<dbReference type="SUPFAM" id="SSF53807">
    <property type="entry name" value="Helical backbone' metal receptor"/>
    <property type="match status" value="1"/>
</dbReference>
<dbReference type="PANTHER" id="PTHR42953:SF3">
    <property type="entry name" value="HIGH-AFFINITY ZINC UPTAKE SYSTEM PROTEIN ZNUA"/>
    <property type="match status" value="1"/>
</dbReference>
<evidence type="ECO:0000256" key="5">
    <source>
        <dbReference type="ARBA" id="ARBA00022906"/>
    </source>
</evidence>
<feature type="region of interest" description="Disordered" evidence="6">
    <location>
        <begin position="1"/>
        <end position="26"/>
    </location>
</feature>
<dbReference type="Gene3D" id="3.40.50.1980">
    <property type="entry name" value="Nitrogenase molybdenum iron protein domain"/>
    <property type="match status" value="2"/>
</dbReference>
<dbReference type="Pfam" id="PF01297">
    <property type="entry name" value="ZnuA"/>
    <property type="match status" value="1"/>
</dbReference>
<evidence type="ECO:0000256" key="6">
    <source>
        <dbReference type="SAM" id="MobiDB-lite"/>
    </source>
</evidence>
<feature type="compositionally biased region" description="Basic and acidic residues" evidence="6">
    <location>
        <begin position="10"/>
        <end position="26"/>
    </location>
</feature>
<keyword evidence="3" id="KW-0813">Transport</keyword>
<keyword evidence="5" id="KW-0406">Ion transport</keyword>
<dbReference type="InterPro" id="IPR006127">
    <property type="entry name" value="ZnuA-like"/>
</dbReference>
<comment type="caution">
    <text evidence="7">The sequence shown here is derived from an EMBL/GenBank/DDBJ whole genome shotgun (WGS) entry which is preliminary data.</text>
</comment>
<accession>A0A4R1F920</accession>
<feature type="compositionally biased region" description="Basic and acidic residues" evidence="6">
    <location>
        <begin position="151"/>
        <end position="183"/>
    </location>
</feature>
<feature type="region of interest" description="Disordered" evidence="6">
    <location>
        <begin position="151"/>
        <end position="208"/>
    </location>
</feature>
<reference evidence="7 8" key="1">
    <citation type="submission" date="2019-03" db="EMBL/GenBank/DDBJ databases">
        <title>Genomic Encyclopedia of Type Strains, Phase IV (KMG-IV): sequencing the most valuable type-strain genomes for metagenomic binning, comparative biology and taxonomic classification.</title>
        <authorList>
            <person name="Goeker M."/>
        </authorList>
    </citation>
    <scope>NUCLEOTIDE SEQUENCE [LARGE SCALE GENOMIC DNA]</scope>
    <source>
        <strain evidence="7 8">DSM 24830</strain>
    </source>
</reference>
<gene>
    <name evidence="7" type="ORF">EV695_1106</name>
</gene>
<evidence type="ECO:0000256" key="4">
    <source>
        <dbReference type="ARBA" id="ARBA00022729"/>
    </source>
</evidence>
<evidence type="ECO:0000256" key="3">
    <source>
        <dbReference type="ARBA" id="ARBA00022448"/>
    </source>
</evidence>
<dbReference type="AlphaFoldDB" id="A0A4R1F920"/>
<keyword evidence="5" id="KW-0862">Zinc</keyword>
<keyword evidence="4" id="KW-0732">Signal</keyword>